<evidence type="ECO:0000313" key="1">
    <source>
        <dbReference type="EMBL" id="EJW85483.1"/>
    </source>
</evidence>
<organism evidence="1 2">
    <name type="scientific">Wuchereria bancrofti</name>
    <dbReference type="NCBI Taxonomy" id="6293"/>
    <lineage>
        <taxon>Eukaryota</taxon>
        <taxon>Metazoa</taxon>
        <taxon>Ecdysozoa</taxon>
        <taxon>Nematoda</taxon>
        <taxon>Chromadorea</taxon>
        <taxon>Rhabditida</taxon>
        <taxon>Spirurina</taxon>
        <taxon>Spiruromorpha</taxon>
        <taxon>Filarioidea</taxon>
        <taxon>Onchocercidae</taxon>
        <taxon>Wuchereria</taxon>
    </lineage>
</organism>
<accession>J9ETH0</accession>
<name>J9ETH0_WUCBA</name>
<protein>
    <submittedName>
        <fullName evidence="1">Uncharacterized protein</fullName>
    </submittedName>
</protein>
<dbReference type="Proteomes" id="UP000004810">
    <property type="component" value="Unassembled WGS sequence"/>
</dbReference>
<evidence type="ECO:0000313" key="2">
    <source>
        <dbReference type="Proteomes" id="UP000004810"/>
    </source>
</evidence>
<dbReference type="SUPFAM" id="SSF55486">
    <property type="entry name" value="Metalloproteases ('zincins'), catalytic domain"/>
    <property type="match status" value="1"/>
</dbReference>
<dbReference type="AlphaFoldDB" id="J9ETH0"/>
<reference evidence="2" key="1">
    <citation type="submission" date="2012-08" db="EMBL/GenBank/DDBJ databases">
        <title>The Genome Sequence of Wuchereria bancrofti.</title>
        <authorList>
            <person name="Nutman T.B."/>
            <person name="Fink D.L."/>
            <person name="Russ C."/>
            <person name="Young S."/>
            <person name="Zeng Q."/>
            <person name="Koehrsen M."/>
            <person name="Alvarado L."/>
            <person name="Berlin A."/>
            <person name="Chapman S.B."/>
            <person name="Chen Z."/>
            <person name="Freedman E."/>
            <person name="Gellesch M."/>
            <person name="Goldberg J."/>
            <person name="Griggs A."/>
            <person name="Gujja S."/>
            <person name="Heilman E.R."/>
            <person name="Heiman D."/>
            <person name="Hepburn T."/>
            <person name="Howarth C."/>
            <person name="Jen D."/>
            <person name="Larson L."/>
            <person name="Lewis B."/>
            <person name="Mehta T."/>
            <person name="Park D."/>
            <person name="Pearson M."/>
            <person name="Roberts A."/>
            <person name="Saif S."/>
            <person name="Shea T."/>
            <person name="Shenoy N."/>
            <person name="Sisk P."/>
            <person name="Stolte C."/>
            <person name="Sykes S."/>
            <person name="Walk T."/>
            <person name="White J."/>
            <person name="Yandava C."/>
            <person name="Haas B."/>
            <person name="Henn M.R."/>
            <person name="Nusbaum C."/>
            <person name="Birren B."/>
        </authorList>
    </citation>
    <scope>NUCLEOTIDE SEQUENCE [LARGE SCALE GENOMIC DNA]</scope>
    <source>
        <strain evidence="2">NA</strain>
    </source>
</reference>
<dbReference type="GO" id="GO:0004222">
    <property type="term" value="F:metalloendopeptidase activity"/>
    <property type="evidence" value="ECO:0007669"/>
    <property type="project" value="InterPro"/>
</dbReference>
<proteinExistence type="predicted"/>
<dbReference type="GO" id="GO:0006518">
    <property type="term" value="P:peptide metabolic process"/>
    <property type="evidence" value="ECO:0007669"/>
    <property type="project" value="TreeGrafter"/>
</dbReference>
<sequence>MSRTAVLRSCSSSLRNSLRYLQLGNSAAPEKGIFGEELLKHPSGFKLLNEKVRKRSFELIDKIVSRKCDKKVVEVFDDLSNEICSAADLAECVRNMHSIKEFSVAAEESMKDFTELVESLNTRSDLYKALKDSLEAESSSLTDVDKRTALLFIDDFEQAGVNLPDTEVMMNLNT</sequence>
<dbReference type="GO" id="GO:0005739">
    <property type="term" value="C:mitochondrion"/>
    <property type="evidence" value="ECO:0007669"/>
    <property type="project" value="TreeGrafter"/>
</dbReference>
<dbReference type="GO" id="GO:0006627">
    <property type="term" value="P:protein processing involved in protein targeting to mitochondrion"/>
    <property type="evidence" value="ECO:0007669"/>
    <property type="project" value="TreeGrafter"/>
</dbReference>
<comment type="caution">
    <text evidence="1">The sequence shown here is derived from an EMBL/GenBank/DDBJ whole genome shotgun (WGS) entry which is preliminary data.</text>
</comment>
<dbReference type="PANTHER" id="PTHR11804:SF79">
    <property type="entry name" value="MITOCHONDRIAL INTERMEDIATE PEPTIDASE"/>
    <property type="match status" value="1"/>
</dbReference>
<dbReference type="EMBL" id="ADBV01001126">
    <property type="protein sequence ID" value="EJW85483.1"/>
    <property type="molecule type" value="Genomic_DNA"/>
</dbReference>
<gene>
    <name evidence="1" type="ORF">WUBG_03607</name>
</gene>
<dbReference type="InterPro" id="IPR045090">
    <property type="entry name" value="Pept_M3A_M3B"/>
</dbReference>
<dbReference type="PANTHER" id="PTHR11804">
    <property type="entry name" value="PROTEASE M3 THIMET OLIGOPEPTIDASE-RELATED"/>
    <property type="match status" value="1"/>
</dbReference>